<dbReference type="PANTHER" id="PTHR37309:SF1">
    <property type="entry name" value="SLR0284 PROTEIN"/>
    <property type="match status" value="1"/>
</dbReference>
<organism evidence="2 3">
    <name type="scientific">Halalkalibaculum roseum</name>
    <dbReference type="NCBI Taxonomy" id="2709311"/>
    <lineage>
        <taxon>Bacteria</taxon>
        <taxon>Pseudomonadati</taxon>
        <taxon>Balneolota</taxon>
        <taxon>Balneolia</taxon>
        <taxon>Balneolales</taxon>
        <taxon>Balneolaceae</taxon>
        <taxon>Halalkalibaculum</taxon>
    </lineage>
</organism>
<evidence type="ECO:0000256" key="1">
    <source>
        <dbReference type="SAM" id="Phobius"/>
    </source>
</evidence>
<comment type="caution">
    <text evidence="2">The sequence shown here is derived from an EMBL/GenBank/DDBJ whole genome shotgun (WGS) entry which is preliminary data.</text>
</comment>
<sequence>MIYTILINSVAVYLTAKLLDGVKVGGFGSSIIVAILLALVNTFIKPVIVFLTLPVTILTLGLFILVINAFMIMIVDSVLEDFKVESFGWALIFAIVLSILNAVLFWLF</sequence>
<dbReference type="EMBL" id="JAALLT010000001">
    <property type="protein sequence ID" value="NGP75484.1"/>
    <property type="molecule type" value="Genomic_DNA"/>
</dbReference>
<dbReference type="Pfam" id="PF04020">
    <property type="entry name" value="Phage_holin_4_2"/>
    <property type="match status" value="1"/>
</dbReference>
<protein>
    <submittedName>
        <fullName evidence="2">Phage holin family protein</fullName>
    </submittedName>
</protein>
<feature type="transmembrane region" description="Helical" evidence="1">
    <location>
        <begin position="51"/>
        <end position="75"/>
    </location>
</feature>
<feature type="transmembrane region" description="Helical" evidence="1">
    <location>
        <begin position="24"/>
        <end position="44"/>
    </location>
</feature>
<keyword evidence="3" id="KW-1185">Reference proteome</keyword>
<gene>
    <name evidence="2" type="ORF">G3570_02490</name>
</gene>
<keyword evidence="1" id="KW-1133">Transmembrane helix</keyword>
<dbReference type="AlphaFoldDB" id="A0A6M1SWP6"/>
<keyword evidence="1" id="KW-0472">Membrane</keyword>
<reference evidence="2 3" key="1">
    <citation type="submission" date="2020-02" db="EMBL/GenBank/DDBJ databases">
        <title>Balneolaceae bacterium YR4-1, complete genome.</title>
        <authorList>
            <person name="Li Y."/>
            <person name="Wu S."/>
        </authorList>
    </citation>
    <scope>NUCLEOTIDE SEQUENCE [LARGE SCALE GENOMIC DNA]</scope>
    <source>
        <strain evidence="2 3">YR4-1</strain>
    </source>
</reference>
<dbReference type="PANTHER" id="PTHR37309">
    <property type="entry name" value="SLR0284 PROTEIN"/>
    <property type="match status" value="1"/>
</dbReference>
<keyword evidence="1" id="KW-0812">Transmembrane</keyword>
<evidence type="ECO:0000313" key="2">
    <source>
        <dbReference type="EMBL" id="NGP75484.1"/>
    </source>
</evidence>
<name>A0A6M1SWP6_9BACT</name>
<feature type="transmembrane region" description="Helical" evidence="1">
    <location>
        <begin position="87"/>
        <end position="107"/>
    </location>
</feature>
<dbReference type="InterPro" id="IPR007165">
    <property type="entry name" value="Phage_holin_4_2"/>
</dbReference>
<proteinExistence type="predicted"/>
<evidence type="ECO:0000313" key="3">
    <source>
        <dbReference type="Proteomes" id="UP000473278"/>
    </source>
</evidence>
<accession>A0A6M1SWP6</accession>
<dbReference type="Proteomes" id="UP000473278">
    <property type="component" value="Unassembled WGS sequence"/>
</dbReference>
<dbReference type="RefSeq" id="WP_165138827.1">
    <property type="nucleotide sequence ID" value="NZ_JAALLT010000001.1"/>
</dbReference>